<feature type="coiled-coil region" evidence="1">
    <location>
        <begin position="151"/>
        <end position="178"/>
    </location>
</feature>
<accession>A0A816C3Q5</accession>
<keyword evidence="1" id="KW-0175">Coiled coil</keyword>
<feature type="chain" id="PRO_5036229650" description="Apolipophorin-III" evidence="2">
    <location>
        <begin position="22"/>
        <end position="212"/>
    </location>
</feature>
<evidence type="ECO:0000256" key="2">
    <source>
        <dbReference type="SAM" id="SignalP"/>
    </source>
</evidence>
<organism evidence="3 5">
    <name type="scientific">Didymodactylos carnosus</name>
    <dbReference type="NCBI Taxonomy" id="1234261"/>
    <lineage>
        <taxon>Eukaryota</taxon>
        <taxon>Metazoa</taxon>
        <taxon>Spiralia</taxon>
        <taxon>Gnathifera</taxon>
        <taxon>Rotifera</taxon>
        <taxon>Eurotatoria</taxon>
        <taxon>Bdelloidea</taxon>
        <taxon>Philodinida</taxon>
        <taxon>Philodinidae</taxon>
        <taxon>Didymodactylos</taxon>
    </lineage>
</organism>
<dbReference type="EMBL" id="CAJOBC010106590">
    <property type="protein sequence ID" value="CAF4504378.1"/>
    <property type="molecule type" value="Genomic_DNA"/>
</dbReference>
<dbReference type="AlphaFoldDB" id="A0A816C3Q5"/>
<comment type="caution">
    <text evidence="3">The sequence shown here is derived from an EMBL/GenBank/DDBJ whole genome shotgun (WGS) entry which is preliminary data.</text>
</comment>
<evidence type="ECO:0000313" key="3">
    <source>
        <dbReference type="EMBL" id="CAF1616955.1"/>
    </source>
</evidence>
<evidence type="ECO:0000256" key="1">
    <source>
        <dbReference type="SAM" id="Coils"/>
    </source>
</evidence>
<protein>
    <recommendedName>
        <fullName evidence="6">Apolipophorin-III</fullName>
    </recommendedName>
</protein>
<keyword evidence="2" id="KW-0732">Signal</keyword>
<gene>
    <name evidence="3" type="ORF">GPM918_LOCUS43489</name>
    <name evidence="4" type="ORF">SRO942_LOCUS44995</name>
</gene>
<feature type="non-terminal residue" evidence="3">
    <location>
        <position position="212"/>
    </location>
</feature>
<evidence type="ECO:0000313" key="5">
    <source>
        <dbReference type="Proteomes" id="UP000663829"/>
    </source>
</evidence>
<dbReference type="Proteomes" id="UP000663829">
    <property type="component" value="Unassembled WGS sequence"/>
</dbReference>
<proteinExistence type="predicted"/>
<evidence type="ECO:0000313" key="4">
    <source>
        <dbReference type="EMBL" id="CAF4504378.1"/>
    </source>
</evidence>
<keyword evidence="5" id="KW-1185">Reference proteome</keyword>
<evidence type="ECO:0008006" key="6">
    <source>
        <dbReference type="Google" id="ProtNLM"/>
    </source>
</evidence>
<dbReference type="EMBL" id="CAJNOQ010039591">
    <property type="protein sequence ID" value="CAF1616955.1"/>
    <property type="molecule type" value="Genomic_DNA"/>
</dbReference>
<sequence>MKMILPGILLVLSCLIPITGGTDDVTQQWYYTQMSQNVVPPYKEAYTTLQQKVLNPLLTNVNTTNDTAVSQLVSSLTCSIQNLDDQLTTAVNESQKLRIQIDQNVVEAVAAVSAKMSPKEQQITAKQGEIHTKTTEIQGVQNQLTTAEQGLRDKQQGLADAENALRIAQEKVEEAKKCITGRRKKRWLGSIWNPIRDTITKPIQEILRPVQD</sequence>
<name>A0A816C3Q5_9BILA</name>
<reference evidence="3" key="1">
    <citation type="submission" date="2021-02" db="EMBL/GenBank/DDBJ databases">
        <authorList>
            <person name="Nowell W R."/>
        </authorList>
    </citation>
    <scope>NUCLEOTIDE SEQUENCE</scope>
</reference>
<feature type="signal peptide" evidence="2">
    <location>
        <begin position="1"/>
        <end position="21"/>
    </location>
</feature>
<dbReference type="Proteomes" id="UP000681722">
    <property type="component" value="Unassembled WGS sequence"/>
</dbReference>